<dbReference type="RefSeq" id="WP_275781724.1">
    <property type="nucleotide sequence ID" value="NZ_BAABDE010000042.1"/>
</dbReference>
<protein>
    <recommendedName>
        <fullName evidence="4">FxLD family lantipeptide</fullName>
    </recommendedName>
</protein>
<evidence type="ECO:0008006" key="4">
    <source>
        <dbReference type="Google" id="ProtNLM"/>
    </source>
</evidence>
<evidence type="ECO:0000313" key="3">
    <source>
        <dbReference type="Proteomes" id="UP001501009"/>
    </source>
</evidence>
<keyword evidence="3" id="KW-1185">Reference proteome</keyword>
<dbReference type="Proteomes" id="UP001501009">
    <property type="component" value="Unassembled WGS sequence"/>
</dbReference>
<comment type="caution">
    <text evidence="2">The sequence shown here is derived from an EMBL/GenBank/DDBJ whole genome shotgun (WGS) entry which is preliminary data.</text>
</comment>
<feature type="region of interest" description="Disordered" evidence="1">
    <location>
        <begin position="1"/>
        <end position="31"/>
    </location>
</feature>
<proteinExistence type="predicted"/>
<sequence length="61" mass="6069">MTAPTTRHTESADCDTLVAAGDGDSHATPPPALTLISAPEGAFCDAQGHCSDGAVEMNPAS</sequence>
<accession>A0ABP7JE45</accession>
<evidence type="ECO:0000256" key="1">
    <source>
        <dbReference type="SAM" id="MobiDB-lite"/>
    </source>
</evidence>
<reference evidence="3" key="1">
    <citation type="journal article" date="2019" name="Int. J. Syst. Evol. Microbiol.">
        <title>The Global Catalogue of Microorganisms (GCM) 10K type strain sequencing project: providing services to taxonomists for standard genome sequencing and annotation.</title>
        <authorList>
            <consortium name="The Broad Institute Genomics Platform"/>
            <consortium name="The Broad Institute Genome Sequencing Center for Infectious Disease"/>
            <person name="Wu L."/>
            <person name="Ma J."/>
        </authorList>
    </citation>
    <scope>NUCLEOTIDE SEQUENCE [LARGE SCALE GENOMIC DNA]</scope>
    <source>
        <strain evidence="3">JCM 17138</strain>
    </source>
</reference>
<gene>
    <name evidence="2" type="ORF">GCM10022403_087630</name>
</gene>
<organism evidence="2 3">
    <name type="scientific">Streptomyces coacervatus</name>
    <dbReference type="NCBI Taxonomy" id="647381"/>
    <lineage>
        <taxon>Bacteria</taxon>
        <taxon>Bacillati</taxon>
        <taxon>Actinomycetota</taxon>
        <taxon>Actinomycetes</taxon>
        <taxon>Kitasatosporales</taxon>
        <taxon>Streptomycetaceae</taxon>
        <taxon>Streptomyces</taxon>
    </lineage>
</organism>
<name>A0ABP7JE45_9ACTN</name>
<evidence type="ECO:0000313" key="2">
    <source>
        <dbReference type="EMBL" id="GAA3842048.1"/>
    </source>
</evidence>
<dbReference type="EMBL" id="BAABDE010000042">
    <property type="protein sequence ID" value="GAA3842048.1"/>
    <property type="molecule type" value="Genomic_DNA"/>
</dbReference>